<keyword evidence="2" id="KW-1185">Reference proteome</keyword>
<evidence type="ECO:0000313" key="1">
    <source>
        <dbReference type="EMBL" id="QYI86568.1"/>
    </source>
</evidence>
<sequence>MNESIYDGIPEIELYDKFYGVFIKFRCKNCLKPLAMHISDLSKEMLDTTYLQREAGESNIILKDINTGLEMAFDLTDVVAYSAKEIEIGDTEAYYSFTEHMADMMLGEDGQ</sequence>
<evidence type="ECO:0000313" key="2">
    <source>
        <dbReference type="Proteomes" id="UP000827296"/>
    </source>
</evidence>
<organism evidence="1 2">
    <name type="scientific">Enterococcus phage SSsP-1</name>
    <dbReference type="NCBI Taxonomy" id="2859527"/>
    <lineage>
        <taxon>Viruses</taxon>
        <taxon>Duplodnaviria</taxon>
        <taxon>Heunggongvirae</taxon>
        <taxon>Uroviricota</taxon>
        <taxon>Caudoviricetes</taxon>
        <taxon>Saphexavirus</taxon>
        <taxon>Saphexavirus SSsP1</taxon>
    </lineage>
</organism>
<dbReference type="Proteomes" id="UP000827296">
    <property type="component" value="Segment"/>
</dbReference>
<protein>
    <submittedName>
        <fullName evidence="1">Uncharacterized protein</fullName>
    </submittedName>
</protein>
<dbReference type="EMBL" id="MZ333457">
    <property type="protein sequence ID" value="QYI86568.1"/>
    <property type="molecule type" value="Genomic_DNA"/>
</dbReference>
<name>A0AAE7WE73_9CAUD</name>
<reference evidence="1 2" key="1">
    <citation type="journal article" date="2022" name="Viruses">
        <title>Two Novel Lytic Bacteriophages Infecting Enterococcus spp. Are Promising Candidates for Targeted Antibacterial Therapy.</title>
        <authorList>
            <person name="Tkachev P.V."/>
            <person name="Pchelin I.M."/>
            <person name="Azarov D.V."/>
            <person name="Gorshkov A.N."/>
            <person name="Shamova O.V."/>
            <person name="Dmitriev A.V."/>
            <person name="Goncharov A.E."/>
        </authorList>
    </citation>
    <scope>NUCLEOTIDE SEQUENCE [LARGE SCALE GENOMIC DNA]</scope>
</reference>
<proteinExistence type="predicted"/>
<accession>A0AAE7WE73</accession>